<evidence type="ECO:0000313" key="2">
    <source>
        <dbReference type="EMBL" id="GAH93395.1"/>
    </source>
</evidence>
<feature type="non-terminal residue" evidence="2">
    <location>
        <position position="1"/>
    </location>
</feature>
<comment type="caution">
    <text evidence="2">The sequence shown here is derived from an EMBL/GenBank/DDBJ whole genome shotgun (WGS) entry which is preliminary data.</text>
</comment>
<reference evidence="2" key="1">
    <citation type="journal article" date="2014" name="Front. Microbiol.">
        <title>High frequency of phylogenetically diverse reductive dehalogenase-homologous genes in deep subseafloor sedimentary metagenomes.</title>
        <authorList>
            <person name="Kawai M."/>
            <person name="Futagami T."/>
            <person name="Toyoda A."/>
            <person name="Takaki Y."/>
            <person name="Nishi S."/>
            <person name="Hori S."/>
            <person name="Arai W."/>
            <person name="Tsubouchi T."/>
            <person name="Morono Y."/>
            <person name="Uchiyama I."/>
            <person name="Ito T."/>
            <person name="Fujiyama A."/>
            <person name="Inagaki F."/>
            <person name="Takami H."/>
        </authorList>
    </citation>
    <scope>NUCLEOTIDE SEQUENCE</scope>
    <source>
        <strain evidence="2">Expedition CK06-06</strain>
    </source>
</reference>
<dbReference type="SUPFAM" id="SSF52172">
    <property type="entry name" value="CheY-like"/>
    <property type="match status" value="1"/>
</dbReference>
<accession>X1KIE6</accession>
<dbReference type="Pfam" id="PF00072">
    <property type="entry name" value="Response_reg"/>
    <property type="match status" value="1"/>
</dbReference>
<sequence length="132" mass="14321">RAAELRLARASSLLPDDILVLEDNMIIALDVEEMVRKLGVSSIRVASSVDRALQLIGEKTPDFALLDVNLGSETSFEVAERLVDLGVPFAFASGYGEQIAFPPRLSNVPRMRKPYSTDALRETIEGASSTAT</sequence>
<feature type="domain" description="Response regulatory" evidence="1">
    <location>
        <begin position="17"/>
        <end position="128"/>
    </location>
</feature>
<dbReference type="AlphaFoldDB" id="X1KIE6"/>
<organism evidence="2">
    <name type="scientific">marine sediment metagenome</name>
    <dbReference type="NCBI Taxonomy" id="412755"/>
    <lineage>
        <taxon>unclassified sequences</taxon>
        <taxon>metagenomes</taxon>
        <taxon>ecological metagenomes</taxon>
    </lineage>
</organism>
<proteinExistence type="predicted"/>
<dbReference type="PROSITE" id="PS50110">
    <property type="entry name" value="RESPONSE_REGULATORY"/>
    <property type="match status" value="1"/>
</dbReference>
<dbReference type="GO" id="GO:0000160">
    <property type="term" value="P:phosphorelay signal transduction system"/>
    <property type="evidence" value="ECO:0007669"/>
    <property type="project" value="InterPro"/>
</dbReference>
<dbReference type="InterPro" id="IPR011006">
    <property type="entry name" value="CheY-like_superfamily"/>
</dbReference>
<name>X1KIE6_9ZZZZ</name>
<gene>
    <name evidence="2" type="ORF">S03H2_68954</name>
</gene>
<dbReference type="EMBL" id="BARU01045447">
    <property type="protein sequence ID" value="GAH93395.1"/>
    <property type="molecule type" value="Genomic_DNA"/>
</dbReference>
<protein>
    <recommendedName>
        <fullName evidence="1">Response regulatory domain-containing protein</fullName>
    </recommendedName>
</protein>
<dbReference type="InterPro" id="IPR001789">
    <property type="entry name" value="Sig_transdc_resp-reg_receiver"/>
</dbReference>
<dbReference type="Gene3D" id="3.40.50.2300">
    <property type="match status" value="1"/>
</dbReference>
<dbReference type="SMART" id="SM00448">
    <property type="entry name" value="REC"/>
    <property type="match status" value="1"/>
</dbReference>
<evidence type="ECO:0000259" key="1">
    <source>
        <dbReference type="PROSITE" id="PS50110"/>
    </source>
</evidence>